<organism evidence="1">
    <name type="scientific">marine sediment metagenome</name>
    <dbReference type="NCBI Taxonomy" id="412755"/>
    <lineage>
        <taxon>unclassified sequences</taxon>
        <taxon>metagenomes</taxon>
        <taxon>ecological metagenomes</taxon>
    </lineage>
</organism>
<reference evidence="1" key="1">
    <citation type="journal article" date="2014" name="Front. Microbiol.">
        <title>High frequency of phylogenetically diverse reductive dehalogenase-homologous genes in deep subseafloor sedimentary metagenomes.</title>
        <authorList>
            <person name="Kawai M."/>
            <person name="Futagami T."/>
            <person name="Toyoda A."/>
            <person name="Takaki Y."/>
            <person name="Nishi S."/>
            <person name="Hori S."/>
            <person name="Arai W."/>
            <person name="Tsubouchi T."/>
            <person name="Morono Y."/>
            <person name="Uchiyama I."/>
            <person name="Ito T."/>
            <person name="Fujiyama A."/>
            <person name="Inagaki F."/>
            <person name="Takami H."/>
        </authorList>
    </citation>
    <scope>NUCLEOTIDE SEQUENCE</scope>
    <source>
        <strain evidence="1">Expedition CK06-06</strain>
    </source>
</reference>
<dbReference type="EMBL" id="BART01028651">
    <property type="protein sequence ID" value="GAG91835.1"/>
    <property type="molecule type" value="Genomic_DNA"/>
</dbReference>
<comment type="caution">
    <text evidence="1">The sequence shown here is derived from an EMBL/GenBank/DDBJ whole genome shotgun (WGS) entry which is preliminary data.</text>
</comment>
<proteinExistence type="predicted"/>
<gene>
    <name evidence="1" type="ORF">S01H4_50461</name>
</gene>
<evidence type="ECO:0000313" key="1">
    <source>
        <dbReference type="EMBL" id="GAG91835.1"/>
    </source>
</evidence>
<feature type="non-terminal residue" evidence="1">
    <location>
        <position position="90"/>
    </location>
</feature>
<name>X1B9Q2_9ZZZZ</name>
<dbReference type="AlphaFoldDB" id="X1B9Q2"/>
<accession>X1B9Q2</accession>
<sequence length="90" mass="10543">MSTSIFLKPIEDYEIEPSLIDPEKAIIPELFILERFSKDYYERTGNALKIKVCITGPIELYIKKHGFTLYPDIVFNFARSLNRMLKKSIK</sequence>
<protein>
    <submittedName>
        <fullName evidence="1">Uncharacterized protein</fullName>
    </submittedName>
</protein>